<evidence type="ECO:0000256" key="1">
    <source>
        <dbReference type="SAM" id="Phobius"/>
    </source>
</evidence>
<feature type="transmembrane region" description="Helical" evidence="1">
    <location>
        <begin position="24"/>
        <end position="42"/>
    </location>
</feature>
<dbReference type="RefSeq" id="WP_161082807.1">
    <property type="nucleotide sequence ID" value="NZ_WWCX01000006.1"/>
</dbReference>
<feature type="transmembrane region" description="Helical" evidence="1">
    <location>
        <begin position="80"/>
        <end position="98"/>
    </location>
</feature>
<evidence type="ECO:0000313" key="2">
    <source>
        <dbReference type="EMBL" id="MYM93584.1"/>
    </source>
</evidence>
<accession>A0A845GH02</accession>
<dbReference type="EMBL" id="WWCX01000006">
    <property type="protein sequence ID" value="MYM93584.1"/>
    <property type="molecule type" value="Genomic_DNA"/>
</dbReference>
<dbReference type="Proteomes" id="UP000447355">
    <property type="component" value="Unassembled WGS sequence"/>
</dbReference>
<reference evidence="2" key="1">
    <citation type="submission" date="2019-12" db="EMBL/GenBank/DDBJ databases">
        <title>Novel species isolated from a subtropical stream in China.</title>
        <authorList>
            <person name="Lu H."/>
        </authorList>
    </citation>
    <scope>NUCLEOTIDE SEQUENCE [LARGE SCALE GENOMIC DNA]</scope>
    <source>
        <strain evidence="2">FT81W</strain>
    </source>
</reference>
<dbReference type="AlphaFoldDB" id="A0A845GH02"/>
<keyword evidence="1" id="KW-1133">Transmembrane helix</keyword>
<protein>
    <submittedName>
        <fullName evidence="2">Uncharacterized protein</fullName>
    </submittedName>
</protein>
<proteinExistence type="predicted"/>
<name>A0A845GH02_9BURK</name>
<sequence>MSFNVNLRVTGHRQFDCPGPGSCIPFRFIFLMTSFFLVARIARAGELASSPVGGFYVLAVTHLTSMKLIIALLVPEVKRYVVIWLILFRKSLIIKIIFG</sequence>
<comment type="caution">
    <text evidence="2">The sequence shown here is derived from an EMBL/GenBank/DDBJ whole genome shotgun (WGS) entry which is preliminary data.</text>
</comment>
<keyword evidence="1" id="KW-0812">Transmembrane</keyword>
<organism evidence="2 3">
    <name type="scientific">Duganella vulcania</name>
    <dbReference type="NCBI Taxonomy" id="2692166"/>
    <lineage>
        <taxon>Bacteria</taxon>
        <taxon>Pseudomonadati</taxon>
        <taxon>Pseudomonadota</taxon>
        <taxon>Betaproteobacteria</taxon>
        <taxon>Burkholderiales</taxon>
        <taxon>Oxalobacteraceae</taxon>
        <taxon>Telluria group</taxon>
        <taxon>Duganella</taxon>
    </lineage>
</organism>
<gene>
    <name evidence="2" type="ORF">GTP90_06905</name>
</gene>
<keyword evidence="1" id="KW-0472">Membrane</keyword>
<evidence type="ECO:0000313" key="3">
    <source>
        <dbReference type="Proteomes" id="UP000447355"/>
    </source>
</evidence>
<feature type="transmembrane region" description="Helical" evidence="1">
    <location>
        <begin position="54"/>
        <end position="74"/>
    </location>
</feature>